<comment type="caution">
    <text evidence="9">The sequence shown here is derived from an EMBL/GenBank/DDBJ whole genome shotgun (WGS) entry which is preliminary data.</text>
</comment>
<dbReference type="GO" id="GO:0046656">
    <property type="term" value="P:folic acid biosynthetic process"/>
    <property type="evidence" value="ECO:0007669"/>
    <property type="project" value="UniProtKB-UniRule"/>
</dbReference>
<feature type="domain" description="Dihydroneopterin aldolase/epimerase" evidence="8">
    <location>
        <begin position="6"/>
        <end position="120"/>
    </location>
</feature>
<keyword evidence="10" id="KW-1185">Reference proteome</keyword>
<accession>A0A3N4GCG8</accession>
<evidence type="ECO:0000313" key="9">
    <source>
        <dbReference type="EMBL" id="RPA60499.1"/>
    </source>
</evidence>
<dbReference type="EMBL" id="RKMG01000014">
    <property type="protein sequence ID" value="RPA60499.1"/>
    <property type="molecule type" value="Genomic_DNA"/>
</dbReference>
<dbReference type="NCBIfam" id="TIGR00525">
    <property type="entry name" value="folB"/>
    <property type="match status" value="1"/>
</dbReference>
<comment type="function">
    <text evidence="6 7">Catalyzes the conversion of 7,8-dihydroneopterin to 6-hydroxymethyl-7,8-dihydropterin.</text>
</comment>
<proteinExistence type="inferred from homology"/>
<evidence type="ECO:0000313" key="10">
    <source>
        <dbReference type="Proteomes" id="UP000273977"/>
    </source>
</evidence>
<dbReference type="OrthoDB" id="9803748at2"/>
<dbReference type="AlphaFoldDB" id="A0A3N4GCG8"/>
<comment type="pathway">
    <text evidence="2 7">Cofactor biosynthesis; tetrahydrofolate biosynthesis; 2-amino-4-hydroxy-6-hydroxymethyl-7,8-dihydropteridine diphosphate from 7,8-dihydroneopterin triphosphate: step 3/4.</text>
</comment>
<dbReference type="PANTHER" id="PTHR42844:SF1">
    <property type="entry name" value="DIHYDRONEOPTERIN ALDOLASE 1-RELATED"/>
    <property type="match status" value="1"/>
</dbReference>
<evidence type="ECO:0000256" key="2">
    <source>
        <dbReference type="ARBA" id="ARBA00005013"/>
    </source>
</evidence>
<dbReference type="UniPathway" id="UPA00077">
    <property type="reaction ID" value="UER00154"/>
</dbReference>
<dbReference type="RefSeq" id="WP_123779983.1">
    <property type="nucleotide sequence ID" value="NZ_RKMG01000014.1"/>
</dbReference>
<gene>
    <name evidence="9" type="primary">folB</name>
    <name evidence="9" type="ORF">EF384_05315</name>
</gene>
<dbReference type="Proteomes" id="UP000273977">
    <property type="component" value="Unassembled WGS sequence"/>
</dbReference>
<dbReference type="SUPFAM" id="SSF55620">
    <property type="entry name" value="Tetrahydrobiopterin biosynthesis enzymes-like"/>
    <property type="match status" value="1"/>
</dbReference>
<evidence type="ECO:0000256" key="5">
    <source>
        <dbReference type="ARBA" id="ARBA00023239"/>
    </source>
</evidence>
<comment type="catalytic activity">
    <reaction evidence="1 7">
        <text>7,8-dihydroneopterin = 6-hydroxymethyl-7,8-dihydropterin + glycolaldehyde</text>
        <dbReference type="Rhea" id="RHEA:10540"/>
        <dbReference type="ChEBI" id="CHEBI:17001"/>
        <dbReference type="ChEBI" id="CHEBI:17071"/>
        <dbReference type="ChEBI" id="CHEBI:44841"/>
        <dbReference type="EC" id="4.1.2.25"/>
    </reaction>
</comment>
<dbReference type="PANTHER" id="PTHR42844">
    <property type="entry name" value="DIHYDRONEOPTERIN ALDOLASE 1-RELATED"/>
    <property type="match status" value="1"/>
</dbReference>
<dbReference type="GO" id="GO:0005737">
    <property type="term" value="C:cytoplasm"/>
    <property type="evidence" value="ECO:0007669"/>
    <property type="project" value="TreeGrafter"/>
</dbReference>
<dbReference type="FunFam" id="3.30.1130.10:FF:000003">
    <property type="entry name" value="7,8-dihydroneopterin aldolase"/>
    <property type="match status" value="1"/>
</dbReference>
<evidence type="ECO:0000256" key="4">
    <source>
        <dbReference type="ARBA" id="ARBA00022909"/>
    </source>
</evidence>
<reference evidence="9 10" key="1">
    <citation type="submission" date="2018-11" db="EMBL/GenBank/DDBJ databases">
        <title>Aerococcus sp. SJQ22, whole genome shotgun sequence.</title>
        <authorList>
            <person name="Sun L."/>
            <person name="Gao X."/>
            <person name="Chen W."/>
            <person name="Huang K."/>
        </authorList>
    </citation>
    <scope>NUCLEOTIDE SEQUENCE [LARGE SCALE GENOMIC DNA]</scope>
    <source>
        <strain evidence="9 10">SJQ22</strain>
    </source>
</reference>
<dbReference type="GO" id="GO:0046654">
    <property type="term" value="P:tetrahydrofolate biosynthetic process"/>
    <property type="evidence" value="ECO:0007669"/>
    <property type="project" value="UniProtKB-UniRule"/>
</dbReference>
<organism evidence="9 10">
    <name type="scientific">Aerococcus agrisoli</name>
    <dbReference type="NCBI Taxonomy" id="2487350"/>
    <lineage>
        <taxon>Bacteria</taxon>
        <taxon>Bacillati</taxon>
        <taxon>Bacillota</taxon>
        <taxon>Bacilli</taxon>
        <taxon>Lactobacillales</taxon>
        <taxon>Aerococcaceae</taxon>
        <taxon>Aerococcus</taxon>
    </lineage>
</organism>
<evidence type="ECO:0000256" key="3">
    <source>
        <dbReference type="ARBA" id="ARBA00005708"/>
    </source>
</evidence>
<evidence type="ECO:0000256" key="7">
    <source>
        <dbReference type="RuleBase" id="RU362079"/>
    </source>
</evidence>
<dbReference type="GO" id="GO:0004150">
    <property type="term" value="F:dihydroneopterin aldolase activity"/>
    <property type="evidence" value="ECO:0007669"/>
    <property type="project" value="UniProtKB-UniRule"/>
</dbReference>
<dbReference type="CDD" id="cd00534">
    <property type="entry name" value="DHNA_DHNTPE"/>
    <property type="match status" value="1"/>
</dbReference>
<dbReference type="NCBIfam" id="TIGR00526">
    <property type="entry name" value="folB_dom"/>
    <property type="match status" value="1"/>
</dbReference>
<protein>
    <recommendedName>
        <fullName evidence="7">7,8-dihydroneopterin aldolase</fullName>
        <ecNumber evidence="7">4.1.2.25</ecNumber>
    </recommendedName>
</protein>
<dbReference type="InterPro" id="IPR043133">
    <property type="entry name" value="GTP-CH-I_C/QueF"/>
</dbReference>
<dbReference type="Gene3D" id="3.30.1130.10">
    <property type="match status" value="1"/>
</dbReference>
<sequence length="136" mass="15315">MGQDKIYLNNLQFYANHGLLAEETVLGQRFNIDAILYLDLAPAGKSDNMHDSVSYADVYTVIQQIVEHEAPVKLLERLAHKLAATILDDFPLVEAVLIRVTKPDPPIRGIYDNVAVEITRDRNWLAELKSAEEEGK</sequence>
<dbReference type="InterPro" id="IPR006156">
    <property type="entry name" value="Dihydroneopterin_aldolase"/>
</dbReference>
<evidence type="ECO:0000259" key="8">
    <source>
        <dbReference type="SMART" id="SM00905"/>
    </source>
</evidence>
<dbReference type="Pfam" id="PF02152">
    <property type="entry name" value="FolB"/>
    <property type="match status" value="1"/>
</dbReference>
<evidence type="ECO:0000256" key="6">
    <source>
        <dbReference type="ARBA" id="ARBA00037702"/>
    </source>
</evidence>
<dbReference type="SMART" id="SM00905">
    <property type="entry name" value="FolB"/>
    <property type="match status" value="1"/>
</dbReference>
<keyword evidence="4 7" id="KW-0289">Folate biosynthesis</keyword>
<comment type="similarity">
    <text evidence="3 7">Belongs to the DHNA family.</text>
</comment>
<evidence type="ECO:0000256" key="1">
    <source>
        <dbReference type="ARBA" id="ARBA00001353"/>
    </source>
</evidence>
<name>A0A3N4GCG8_9LACT</name>
<keyword evidence="5 7" id="KW-0456">Lyase</keyword>
<dbReference type="InterPro" id="IPR006157">
    <property type="entry name" value="FolB_dom"/>
</dbReference>
<dbReference type="EC" id="4.1.2.25" evidence="7"/>